<organism evidence="7 8">
    <name type="scientific">Flavisolibacter ginsengisoli DSM 18119</name>
    <dbReference type="NCBI Taxonomy" id="1121884"/>
    <lineage>
        <taxon>Bacteria</taxon>
        <taxon>Pseudomonadati</taxon>
        <taxon>Bacteroidota</taxon>
        <taxon>Chitinophagia</taxon>
        <taxon>Chitinophagales</taxon>
        <taxon>Chitinophagaceae</taxon>
        <taxon>Flavisolibacter</taxon>
    </lineage>
</organism>
<dbReference type="InterPro" id="IPR001478">
    <property type="entry name" value="PDZ"/>
</dbReference>
<dbReference type="SMART" id="SM00245">
    <property type="entry name" value="TSPc"/>
    <property type="match status" value="1"/>
</dbReference>
<dbReference type="FunFam" id="3.90.226.10:FF:000090">
    <property type="entry name" value="Tail-specific protease"/>
    <property type="match status" value="1"/>
</dbReference>
<evidence type="ECO:0000313" key="8">
    <source>
        <dbReference type="Proteomes" id="UP000184048"/>
    </source>
</evidence>
<dbReference type="SUPFAM" id="SSF50156">
    <property type="entry name" value="PDZ domain-like"/>
    <property type="match status" value="1"/>
</dbReference>
<proteinExistence type="inferred from homology"/>
<feature type="domain" description="PDZ" evidence="6">
    <location>
        <begin position="265"/>
        <end position="331"/>
    </location>
</feature>
<evidence type="ECO:0000313" key="7">
    <source>
        <dbReference type="EMBL" id="SHE92669.1"/>
    </source>
</evidence>
<dbReference type="SUPFAM" id="SSF52096">
    <property type="entry name" value="ClpP/crotonase"/>
    <property type="match status" value="1"/>
</dbReference>
<dbReference type="AlphaFoldDB" id="A0A1M4XGP1"/>
<dbReference type="PANTHER" id="PTHR32060">
    <property type="entry name" value="TAIL-SPECIFIC PROTEASE"/>
    <property type="match status" value="1"/>
</dbReference>
<dbReference type="PROSITE" id="PS50106">
    <property type="entry name" value="PDZ"/>
    <property type="match status" value="1"/>
</dbReference>
<dbReference type="SMART" id="SM00228">
    <property type="entry name" value="PDZ"/>
    <property type="match status" value="1"/>
</dbReference>
<sequence>MPKALKYMLDMKRLPILIVMIVAGVFLAFNTMGKTNAKIPPSKYEKILQIVGEILSQGHYSPKDINDDFSKKVFTKYFEELDPDKNIFLQSDITSLDKYSTRIDDEIKGAPVQFFLEAGKIFNKRAEEATAVYKEILSKPFDFSVNETIVTDPKKVNFASSVTERKEQWRKRLKYLALQRFVDLQDARASNKGKEGFVVKTDAELEKEARDKVKTTMDRIFDRYRLKFNDDEKFSVYVNTITSMMDPYTEFFPPVDKRYFDEQLSGSFYGIGAQLTYEEGNIKIASVLPGGPAQKSGEVEAGDIIVKVAQGKETPVELTGYDVTDAVKVIRGQKGTEVKLTLRKKDGTLKPVSLIRDKIVQDESYVRSAVINQGTSKIGYIFLPEFYANFDDPNDPHRSSADVAKEVQKLKDDKVDGIVIDLRNNGGGSLYDVIQIAGLFIDQGPVVQVKDREGQPQVMRDKDGGVLYDGPLAVMVNEFSASASEIFAAAIQDYGRGVIIGSTSTYGKGTVQRPIGLDPTSNFLATNSDLGSLKLTLQKFYRISGGSTQLKGVVPDLVIPDYYEYLKMRERDNNNALPWDEISKASYKLWQPGYDLQTIKTLGSARIANDSVFQLIRKETNMLAQQDDKVYPLQIDQFRKEQKITRDAVKEIEKLVKMDKNMQVSFLKQDEQRYVSADKDKTERYKQWLNNVSKDVYVDQAVKVINDIVNQQNIAKGKTAQKTF</sequence>
<dbReference type="Gene3D" id="2.30.42.10">
    <property type="match status" value="1"/>
</dbReference>
<dbReference type="GO" id="GO:0006508">
    <property type="term" value="P:proteolysis"/>
    <property type="evidence" value="ECO:0007669"/>
    <property type="project" value="UniProtKB-KW"/>
</dbReference>
<dbReference type="InterPro" id="IPR040573">
    <property type="entry name" value="TSP_N"/>
</dbReference>
<dbReference type="GO" id="GO:0007165">
    <property type="term" value="P:signal transduction"/>
    <property type="evidence" value="ECO:0007669"/>
    <property type="project" value="TreeGrafter"/>
</dbReference>
<dbReference type="InterPro" id="IPR029045">
    <property type="entry name" value="ClpP/crotonase-like_dom_sf"/>
</dbReference>
<dbReference type="Pfam" id="PF00595">
    <property type="entry name" value="PDZ"/>
    <property type="match status" value="1"/>
</dbReference>
<keyword evidence="4 5" id="KW-0720">Serine protease</keyword>
<dbReference type="Gene3D" id="3.90.226.10">
    <property type="entry name" value="2-enoyl-CoA Hydratase, Chain A, domain 1"/>
    <property type="match status" value="1"/>
</dbReference>
<comment type="similarity">
    <text evidence="1 5">Belongs to the peptidase S41A family.</text>
</comment>
<reference evidence="7 8" key="1">
    <citation type="submission" date="2016-11" db="EMBL/GenBank/DDBJ databases">
        <authorList>
            <person name="Jaros S."/>
            <person name="Januszkiewicz K."/>
            <person name="Wedrychowicz H."/>
        </authorList>
    </citation>
    <scope>NUCLEOTIDE SEQUENCE [LARGE SCALE GENOMIC DNA]</scope>
    <source>
        <strain evidence="7 8">DSM 18119</strain>
    </source>
</reference>
<dbReference type="InterPro" id="IPR005151">
    <property type="entry name" value="Tail-specific_protease"/>
</dbReference>
<dbReference type="InterPro" id="IPR004447">
    <property type="entry name" value="Peptidase_S41A"/>
</dbReference>
<dbReference type="GO" id="GO:0030288">
    <property type="term" value="C:outer membrane-bounded periplasmic space"/>
    <property type="evidence" value="ECO:0007669"/>
    <property type="project" value="TreeGrafter"/>
</dbReference>
<dbReference type="GO" id="GO:0004175">
    <property type="term" value="F:endopeptidase activity"/>
    <property type="evidence" value="ECO:0007669"/>
    <property type="project" value="TreeGrafter"/>
</dbReference>
<evidence type="ECO:0000259" key="6">
    <source>
        <dbReference type="PROSITE" id="PS50106"/>
    </source>
</evidence>
<dbReference type="InterPro" id="IPR020992">
    <property type="entry name" value="Tail_Prtase_C"/>
</dbReference>
<evidence type="ECO:0000256" key="1">
    <source>
        <dbReference type="ARBA" id="ARBA00009179"/>
    </source>
</evidence>
<evidence type="ECO:0000256" key="3">
    <source>
        <dbReference type="ARBA" id="ARBA00022801"/>
    </source>
</evidence>
<dbReference type="CDD" id="cd07560">
    <property type="entry name" value="Peptidase_S41_CPP"/>
    <property type="match status" value="1"/>
</dbReference>
<keyword evidence="8" id="KW-1185">Reference proteome</keyword>
<evidence type="ECO:0000256" key="2">
    <source>
        <dbReference type="ARBA" id="ARBA00022670"/>
    </source>
</evidence>
<evidence type="ECO:0000256" key="4">
    <source>
        <dbReference type="ARBA" id="ARBA00022825"/>
    </source>
</evidence>
<dbReference type="PANTHER" id="PTHR32060:SF22">
    <property type="entry name" value="CARBOXYL-TERMINAL-PROCESSING PEPTIDASE 3, CHLOROPLASTIC"/>
    <property type="match status" value="1"/>
</dbReference>
<gene>
    <name evidence="7" type="ORF">SAMN02745131_01466</name>
</gene>
<evidence type="ECO:0000256" key="5">
    <source>
        <dbReference type="RuleBase" id="RU004404"/>
    </source>
</evidence>
<dbReference type="Pfam" id="PF17804">
    <property type="entry name" value="TSP_NTD"/>
    <property type="match status" value="1"/>
</dbReference>
<dbReference type="Pfam" id="PF03572">
    <property type="entry name" value="Peptidase_S41"/>
    <property type="match status" value="1"/>
</dbReference>
<dbReference type="EMBL" id="FQUU01000004">
    <property type="protein sequence ID" value="SHE92669.1"/>
    <property type="molecule type" value="Genomic_DNA"/>
</dbReference>
<keyword evidence="3 5" id="KW-0378">Hydrolase</keyword>
<keyword evidence="2 5" id="KW-0645">Protease</keyword>
<dbReference type="GO" id="GO:0008236">
    <property type="term" value="F:serine-type peptidase activity"/>
    <property type="evidence" value="ECO:0007669"/>
    <property type="project" value="UniProtKB-KW"/>
</dbReference>
<dbReference type="NCBIfam" id="TIGR00225">
    <property type="entry name" value="prc"/>
    <property type="match status" value="1"/>
</dbReference>
<dbReference type="InterPro" id="IPR036034">
    <property type="entry name" value="PDZ_sf"/>
</dbReference>
<name>A0A1M4XGP1_9BACT</name>
<accession>A0A1M4XGP1</accession>
<dbReference type="Pfam" id="PF11818">
    <property type="entry name" value="DUF3340"/>
    <property type="match status" value="1"/>
</dbReference>
<protein>
    <submittedName>
        <fullName evidence="7">Carboxyl-terminal processing protease</fullName>
    </submittedName>
</protein>
<dbReference type="CDD" id="cd06782">
    <property type="entry name" value="cpPDZ_CPP-like"/>
    <property type="match status" value="1"/>
</dbReference>
<dbReference type="Proteomes" id="UP000184048">
    <property type="component" value="Unassembled WGS sequence"/>
</dbReference>